<sequence length="250" mass="29835">MTTLTSKFQDITKQLQQLSIWRPNERNPLLELERWREDAHQTIEQLYNKKRYEIGQVTEKHEREFLRQLARQRLQMNNIQKKIPTKPVANPSLRTFHENSIFNELQTIENDINTRLGRAEITLETLPLNCDGLVTVGLKTYLSGKPVPHCKEILFKDLPKRSARRSADEVRTAHQKWLQTKKEEENLRKEYFDARQQELANERQAFFRDTANQAAFERWKQRKRESGAFKKRKADEHRINDSIEEDIHES</sequence>
<dbReference type="Proteomes" id="UP000663828">
    <property type="component" value="Unassembled WGS sequence"/>
</dbReference>
<organism evidence="2 3">
    <name type="scientific">Adineta ricciae</name>
    <name type="common">Rotifer</name>
    <dbReference type="NCBI Taxonomy" id="249248"/>
    <lineage>
        <taxon>Eukaryota</taxon>
        <taxon>Metazoa</taxon>
        <taxon>Spiralia</taxon>
        <taxon>Gnathifera</taxon>
        <taxon>Rotifera</taxon>
        <taxon>Eurotatoria</taxon>
        <taxon>Bdelloidea</taxon>
        <taxon>Adinetida</taxon>
        <taxon>Adinetidae</taxon>
        <taxon>Adineta</taxon>
    </lineage>
</organism>
<evidence type="ECO:0000313" key="2">
    <source>
        <dbReference type="EMBL" id="CAF1286986.1"/>
    </source>
</evidence>
<accession>A0A815CG68</accession>
<keyword evidence="3" id="KW-1185">Reference proteome</keyword>
<dbReference type="EMBL" id="CAJNOR010002386">
    <property type="protein sequence ID" value="CAF1286986.1"/>
    <property type="molecule type" value="Genomic_DNA"/>
</dbReference>
<evidence type="ECO:0000313" key="3">
    <source>
        <dbReference type="Proteomes" id="UP000663828"/>
    </source>
</evidence>
<protein>
    <submittedName>
        <fullName evidence="2">Uncharacterized protein</fullName>
    </submittedName>
</protein>
<feature type="region of interest" description="Disordered" evidence="1">
    <location>
        <begin position="221"/>
        <end position="250"/>
    </location>
</feature>
<proteinExistence type="predicted"/>
<comment type="caution">
    <text evidence="2">The sequence shown here is derived from an EMBL/GenBank/DDBJ whole genome shotgun (WGS) entry which is preliminary data.</text>
</comment>
<reference evidence="2" key="1">
    <citation type="submission" date="2021-02" db="EMBL/GenBank/DDBJ databases">
        <authorList>
            <person name="Nowell W R."/>
        </authorList>
    </citation>
    <scope>NUCLEOTIDE SEQUENCE</scope>
</reference>
<feature type="compositionally biased region" description="Basic and acidic residues" evidence="1">
    <location>
        <begin position="224"/>
        <end position="241"/>
    </location>
</feature>
<dbReference type="AlphaFoldDB" id="A0A815CG68"/>
<gene>
    <name evidence="2" type="ORF">XAT740_LOCUS28124</name>
</gene>
<name>A0A815CG68_ADIRI</name>
<evidence type="ECO:0000256" key="1">
    <source>
        <dbReference type="SAM" id="MobiDB-lite"/>
    </source>
</evidence>